<keyword evidence="2" id="KW-1133">Transmembrane helix</keyword>
<dbReference type="Proteomes" id="UP000039865">
    <property type="component" value="Unassembled WGS sequence"/>
</dbReference>
<feature type="compositionally biased region" description="Basic residues" evidence="1">
    <location>
        <begin position="507"/>
        <end position="516"/>
    </location>
</feature>
<evidence type="ECO:0000256" key="2">
    <source>
        <dbReference type="SAM" id="Phobius"/>
    </source>
</evidence>
<evidence type="ECO:0000313" key="4">
    <source>
        <dbReference type="Proteomes" id="UP000039865"/>
    </source>
</evidence>
<dbReference type="EMBL" id="CCKQ01009589">
    <property type="protein sequence ID" value="CDW81089.1"/>
    <property type="molecule type" value="Genomic_DNA"/>
</dbReference>
<feature type="compositionally biased region" description="Acidic residues" evidence="1">
    <location>
        <begin position="439"/>
        <end position="448"/>
    </location>
</feature>
<feature type="transmembrane region" description="Helical" evidence="2">
    <location>
        <begin position="364"/>
        <end position="385"/>
    </location>
</feature>
<keyword evidence="2" id="KW-0472">Membrane</keyword>
<dbReference type="OrthoDB" id="10649054at2759"/>
<dbReference type="PANTHER" id="PTHR45867">
    <property type="entry name" value="PURPLE ACID PHOSPHATASE"/>
    <property type="match status" value="1"/>
</dbReference>
<proteinExistence type="predicted"/>
<keyword evidence="2" id="KW-0812">Transmembrane</keyword>
<dbReference type="AlphaFoldDB" id="A0A078AFS9"/>
<sequence length="516" mass="59621">MGVRVKIGEKSANHKPDTVSKVTLDGKIYQRMVFSFGRYSKDLSDKQDIHYSVGQKDNYSREAKIKGFSDQQDLKLIILSNIDGEEETNTLSLLKSAYNKMGDLKDKSNVLVVDITNQGGSDMKIIKYLDLIQPITMNYPYIVLNFNKESQFSKLFKPQERQISESLRAIQIFNTNIILAYSQDILQNKQALTDRQKGDTLGILWRPHSHNIMILDRPIYCSSLNDACTSDAMVIKNAYLEFINKGQLDLIISGRGEYYERTFPKYEFKHTESEDPTKFINPEYPIYININGPKIASKSDEWTFQKQQWSAFIRKIRTFGQLTITAGLLNKVELTYNQYNDNGTEVDQLTILKQIAIESNFEVVTFKGLFIFGFLILAFIIVALLKQFEDYQKIFKDIIIENKPYPIDELRSIAEVEETQYTQKLKPKKKGSKQRDSGDELGEEDEDSISGIEMTELTHRTTTSSQQSYTNLNDRQKAEKLRKTIEDRINDNEDGTREDDEIQQLASKKRNKKYVD</sequence>
<dbReference type="InterPro" id="IPR029052">
    <property type="entry name" value="Metallo-depent_PP-like"/>
</dbReference>
<accession>A0A078AFS9</accession>
<keyword evidence="4" id="KW-1185">Reference proteome</keyword>
<name>A0A078AFS9_STYLE</name>
<organism evidence="3 4">
    <name type="scientific">Stylonychia lemnae</name>
    <name type="common">Ciliate</name>
    <dbReference type="NCBI Taxonomy" id="5949"/>
    <lineage>
        <taxon>Eukaryota</taxon>
        <taxon>Sar</taxon>
        <taxon>Alveolata</taxon>
        <taxon>Ciliophora</taxon>
        <taxon>Intramacronucleata</taxon>
        <taxon>Spirotrichea</taxon>
        <taxon>Stichotrichia</taxon>
        <taxon>Sporadotrichida</taxon>
        <taxon>Oxytrichidae</taxon>
        <taxon>Stylonychinae</taxon>
        <taxon>Stylonychia</taxon>
    </lineage>
</organism>
<evidence type="ECO:0000313" key="3">
    <source>
        <dbReference type="EMBL" id="CDW81089.1"/>
    </source>
</evidence>
<reference evidence="3 4" key="1">
    <citation type="submission" date="2014-06" db="EMBL/GenBank/DDBJ databases">
        <authorList>
            <person name="Swart Estienne"/>
        </authorList>
    </citation>
    <scope>NUCLEOTIDE SEQUENCE [LARGE SCALE GENOMIC DNA]</scope>
    <source>
        <strain evidence="3 4">130c</strain>
    </source>
</reference>
<dbReference type="Gene3D" id="3.60.21.10">
    <property type="match status" value="1"/>
</dbReference>
<protein>
    <submittedName>
        <fullName evidence="3">Uncharacterized protein</fullName>
    </submittedName>
</protein>
<feature type="compositionally biased region" description="Polar residues" evidence="1">
    <location>
        <begin position="460"/>
        <end position="473"/>
    </location>
</feature>
<dbReference type="InParanoid" id="A0A078AFS9"/>
<feature type="region of interest" description="Disordered" evidence="1">
    <location>
        <begin position="423"/>
        <end position="516"/>
    </location>
</feature>
<evidence type="ECO:0000256" key="1">
    <source>
        <dbReference type="SAM" id="MobiDB-lite"/>
    </source>
</evidence>
<feature type="compositionally biased region" description="Basic and acidic residues" evidence="1">
    <location>
        <begin position="474"/>
        <end position="495"/>
    </location>
</feature>
<gene>
    <name evidence="3" type="primary">Contig10672.g11400</name>
    <name evidence="3" type="ORF">STYLEM_10097</name>
</gene>